<keyword evidence="3" id="KW-1185">Reference proteome</keyword>
<evidence type="ECO:0000256" key="1">
    <source>
        <dbReference type="SAM" id="MobiDB-lite"/>
    </source>
</evidence>
<feature type="compositionally biased region" description="Polar residues" evidence="1">
    <location>
        <begin position="463"/>
        <end position="472"/>
    </location>
</feature>
<feature type="compositionally biased region" description="Basic and acidic residues" evidence="1">
    <location>
        <begin position="47"/>
        <end position="73"/>
    </location>
</feature>
<feature type="compositionally biased region" description="Basic and acidic residues" evidence="1">
    <location>
        <begin position="218"/>
        <end position="298"/>
    </location>
</feature>
<feature type="compositionally biased region" description="Polar residues" evidence="1">
    <location>
        <begin position="101"/>
        <end position="118"/>
    </location>
</feature>
<reference evidence="3" key="2">
    <citation type="submission" date="2015-01" db="EMBL/GenBank/DDBJ databases">
        <title>Evolutionary Origins and Diversification of the Mycorrhizal Mutualists.</title>
        <authorList>
            <consortium name="DOE Joint Genome Institute"/>
            <consortium name="Mycorrhizal Genomics Consortium"/>
            <person name="Kohler A."/>
            <person name="Kuo A."/>
            <person name="Nagy L.G."/>
            <person name="Floudas D."/>
            <person name="Copeland A."/>
            <person name="Barry K.W."/>
            <person name="Cichocki N."/>
            <person name="Veneault-Fourrey C."/>
            <person name="LaButti K."/>
            <person name="Lindquist E.A."/>
            <person name="Lipzen A."/>
            <person name="Lundell T."/>
            <person name="Morin E."/>
            <person name="Murat C."/>
            <person name="Riley R."/>
            <person name="Ohm R."/>
            <person name="Sun H."/>
            <person name="Tunlid A."/>
            <person name="Henrissat B."/>
            <person name="Grigoriev I.V."/>
            <person name="Hibbett D.S."/>
            <person name="Martin F."/>
        </authorList>
    </citation>
    <scope>NUCLEOTIDE SEQUENCE [LARGE SCALE GENOMIC DNA]</scope>
    <source>
        <strain evidence="3">441</strain>
    </source>
</reference>
<evidence type="ECO:0000313" key="2">
    <source>
        <dbReference type="EMBL" id="KIK23426.1"/>
    </source>
</evidence>
<sequence length="659" mass="73641">MSSRRREDRSTTADAYRTWQSSGKYQTDYETERRRHRSSTLPANPQESRHYPTQDPRYHDSRQSSRPHQKDQTHYYPPASYPPPAAGPSTGRTSTHHVARQHSTSGGYPYHQSSSYHTSAPSQPPPASQGTVGAPMPSSSRRPYQEALDPRVHPQTVSTTAPAVQASYDKGSGAAEAARSAKQRTTHSSTQPASAQPSHVVWVPPQQEMGSTRRHKGGDRDNERGRDRDREHERGKTRETERTPAEVEKERHISRSERHRERDRPSEPERYKDYREPSKSRHRRESDSEGIAHADRLNGHRRHRTEDSIAPTSSSRRQLAEDPRVPSTRRHAEAAQNPINSAQAHLTADPQAEGVDSAQRGEQSSNAPPAPRVMPVYLPTKASKPSRSHHDKRLSVAAQAQGAHSGSDTERPSGRHRMERTHSGAAVQRNDGYAPSTTRERGGRDAQPDAREDAKEGKFGSYNARQPRNQVNGIPPVTPPNVQVPPSDARVGPSVAQFVSIRAGQGPSDPQAEQFVLTQRPPLSSSRLRTLELILTKSPALMLTNSLPHVLVLSLTEWSHLGPLTPLAVMPIKLRLPRCHAQFHNKPVATPKRAWRTQALPSMLPPILHDHPHARRKGLQVLMPPHLLLDDQGSSVQTLKVRKQRTRLRARLLLHLMPR</sequence>
<dbReference type="HOGENOM" id="CLU_467005_0_0_1"/>
<reference evidence="2 3" key="1">
    <citation type="submission" date="2014-04" db="EMBL/GenBank/DDBJ databases">
        <authorList>
            <consortium name="DOE Joint Genome Institute"/>
            <person name="Kuo A."/>
            <person name="Kohler A."/>
            <person name="Costa M.D."/>
            <person name="Nagy L.G."/>
            <person name="Floudas D."/>
            <person name="Copeland A."/>
            <person name="Barry K.W."/>
            <person name="Cichocki N."/>
            <person name="Veneault-Fourrey C."/>
            <person name="LaButti K."/>
            <person name="Lindquist E.A."/>
            <person name="Lipzen A."/>
            <person name="Lundell T."/>
            <person name="Morin E."/>
            <person name="Murat C."/>
            <person name="Sun H."/>
            <person name="Tunlid A."/>
            <person name="Henrissat B."/>
            <person name="Grigoriev I.V."/>
            <person name="Hibbett D.S."/>
            <person name="Martin F."/>
            <person name="Nordberg H.P."/>
            <person name="Cantor M.N."/>
            <person name="Hua S.X."/>
        </authorList>
    </citation>
    <scope>NUCLEOTIDE SEQUENCE [LARGE SCALE GENOMIC DNA]</scope>
    <source>
        <strain evidence="2 3">441</strain>
    </source>
</reference>
<dbReference type="OrthoDB" id="2656226at2759"/>
<protein>
    <submittedName>
        <fullName evidence="2">Uncharacterized protein</fullName>
    </submittedName>
</protein>
<name>A0A0C9Z326_9AGAM</name>
<feature type="region of interest" description="Disordered" evidence="1">
    <location>
        <begin position="1"/>
        <end position="477"/>
    </location>
</feature>
<proteinExistence type="predicted"/>
<dbReference type="AlphaFoldDB" id="A0A0C9Z326"/>
<evidence type="ECO:0000313" key="3">
    <source>
        <dbReference type="Proteomes" id="UP000054018"/>
    </source>
</evidence>
<feature type="compositionally biased region" description="Polar residues" evidence="1">
    <location>
        <begin position="186"/>
        <end position="197"/>
    </location>
</feature>
<feature type="compositionally biased region" description="Basic and acidic residues" evidence="1">
    <location>
        <begin position="438"/>
        <end position="458"/>
    </location>
</feature>
<dbReference type="EMBL" id="KN833726">
    <property type="protein sequence ID" value="KIK23426.1"/>
    <property type="molecule type" value="Genomic_DNA"/>
</dbReference>
<accession>A0A0C9Z326</accession>
<dbReference type="Proteomes" id="UP000054018">
    <property type="component" value="Unassembled WGS sequence"/>
</dbReference>
<dbReference type="STRING" id="765257.A0A0C9Z326"/>
<gene>
    <name evidence="2" type="ORF">PISMIDRAFT_460676</name>
</gene>
<feature type="compositionally biased region" description="Basic and acidic residues" evidence="1">
    <location>
        <begin position="1"/>
        <end position="11"/>
    </location>
</feature>
<organism evidence="2 3">
    <name type="scientific">Pisolithus microcarpus 441</name>
    <dbReference type="NCBI Taxonomy" id="765257"/>
    <lineage>
        <taxon>Eukaryota</taxon>
        <taxon>Fungi</taxon>
        <taxon>Dikarya</taxon>
        <taxon>Basidiomycota</taxon>
        <taxon>Agaricomycotina</taxon>
        <taxon>Agaricomycetes</taxon>
        <taxon>Agaricomycetidae</taxon>
        <taxon>Boletales</taxon>
        <taxon>Sclerodermatineae</taxon>
        <taxon>Pisolithaceae</taxon>
        <taxon>Pisolithus</taxon>
    </lineage>
</organism>